<evidence type="ECO:0008006" key="3">
    <source>
        <dbReference type="Google" id="ProtNLM"/>
    </source>
</evidence>
<gene>
    <name evidence="1" type="ORF">V5O48_012361</name>
</gene>
<protein>
    <recommendedName>
        <fullName evidence="3">F-box domain-containing protein</fullName>
    </recommendedName>
</protein>
<comment type="caution">
    <text evidence="1">The sequence shown here is derived from an EMBL/GenBank/DDBJ whole genome shotgun (WGS) entry which is preliminary data.</text>
</comment>
<reference evidence="1 2" key="1">
    <citation type="submission" date="2024-02" db="EMBL/GenBank/DDBJ databases">
        <title>A draft genome for the cacao thread blight pathogen Marasmius crinis-equi.</title>
        <authorList>
            <person name="Cohen S.P."/>
            <person name="Baruah I.K."/>
            <person name="Amoako-Attah I."/>
            <person name="Bukari Y."/>
            <person name="Meinhardt L.W."/>
            <person name="Bailey B.A."/>
        </authorList>
    </citation>
    <scope>NUCLEOTIDE SEQUENCE [LARGE SCALE GENOMIC DNA]</scope>
    <source>
        <strain evidence="1 2">GH-76</strain>
    </source>
</reference>
<dbReference type="EMBL" id="JBAHYK010001084">
    <property type="protein sequence ID" value="KAL0569598.1"/>
    <property type="molecule type" value="Genomic_DNA"/>
</dbReference>
<name>A0ABR3F3B9_9AGAR</name>
<sequence length="254" mass="28948">MLYSIKSYVLPDLSTPARAMNSILPDIQPRALVAPMTPEKLSRTLRACAMPPFSIQELSKYTQDVQHDVKPFEKCIQRLRSRQAALQRDIARYNSPFPIRKLPIKILRRILALVCGGHLDSNPERVPTYVFRLSGVRYWWREIALQSPELWANLMFDLDIAPAALARLAIARSRQHPLSLQLFGGWTRSVGLKIWRLLLEHAARWSYIDLLGVTLAFEAEVLFSLIDDLMLETIVCTGYHTDDVLRVLSGVARG</sequence>
<evidence type="ECO:0000313" key="2">
    <source>
        <dbReference type="Proteomes" id="UP001465976"/>
    </source>
</evidence>
<keyword evidence="2" id="KW-1185">Reference proteome</keyword>
<accession>A0ABR3F3B9</accession>
<proteinExistence type="predicted"/>
<evidence type="ECO:0000313" key="1">
    <source>
        <dbReference type="EMBL" id="KAL0569598.1"/>
    </source>
</evidence>
<dbReference type="Proteomes" id="UP001465976">
    <property type="component" value="Unassembled WGS sequence"/>
</dbReference>
<organism evidence="1 2">
    <name type="scientific">Marasmius crinis-equi</name>
    <dbReference type="NCBI Taxonomy" id="585013"/>
    <lineage>
        <taxon>Eukaryota</taxon>
        <taxon>Fungi</taxon>
        <taxon>Dikarya</taxon>
        <taxon>Basidiomycota</taxon>
        <taxon>Agaricomycotina</taxon>
        <taxon>Agaricomycetes</taxon>
        <taxon>Agaricomycetidae</taxon>
        <taxon>Agaricales</taxon>
        <taxon>Marasmiineae</taxon>
        <taxon>Marasmiaceae</taxon>
        <taxon>Marasmius</taxon>
    </lineage>
</organism>